<proteinExistence type="inferred from homology"/>
<dbReference type="InterPro" id="IPR002328">
    <property type="entry name" value="ADH_Zn_CS"/>
</dbReference>
<name>A0A366FU48_9HYPH</name>
<keyword evidence="2 4" id="KW-0862">Zinc</keyword>
<dbReference type="InterPro" id="IPR036291">
    <property type="entry name" value="NAD(P)-bd_dom_sf"/>
</dbReference>
<dbReference type="InterPro" id="IPR020843">
    <property type="entry name" value="ER"/>
</dbReference>
<dbReference type="InterPro" id="IPR050129">
    <property type="entry name" value="Zn_alcohol_dh"/>
</dbReference>
<keyword evidence="3" id="KW-0560">Oxidoreductase</keyword>
<protein>
    <submittedName>
        <fullName evidence="6">L-iditol 2-dehydrogenase</fullName>
    </submittedName>
</protein>
<comment type="cofactor">
    <cofactor evidence="4">
        <name>Zn(2+)</name>
        <dbReference type="ChEBI" id="CHEBI:29105"/>
    </cofactor>
</comment>
<dbReference type="CDD" id="cd08236">
    <property type="entry name" value="sugar_DH"/>
    <property type="match status" value="1"/>
</dbReference>
<dbReference type="EMBL" id="QNRK01000001">
    <property type="protein sequence ID" value="RBP18117.1"/>
    <property type="molecule type" value="Genomic_DNA"/>
</dbReference>
<evidence type="ECO:0000256" key="3">
    <source>
        <dbReference type="ARBA" id="ARBA00023002"/>
    </source>
</evidence>
<evidence type="ECO:0000256" key="4">
    <source>
        <dbReference type="RuleBase" id="RU361277"/>
    </source>
</evidence>
<dbReference type="InterPro" id="IPR013154">
    <property type="entry name" value="ADH-like_N"/>
</dbReference>
<evidence type="ECO:0000259" key="5">
    <source>
        <dbReference type="SMART" id="SM00829"/>
    </source>
</evidence>
<evidence type="ECO:0000313" key="7">
    <source>
        <dbReference type="Proteomes" id="UP000253529"/>
    </source>
</evidence>
<dbReference type="Gene3D" id="3.90.180.10">
    <property type="entry name" value="Medium-chain alcohol dehydrogenases, catalytic domain"/>
    <property type="match status" value="1"/>
</dbReference>
<feature type="domain" description="Enoyl reductase (ER)" evidence="5">
    <location>
        <begin position="11"/>
        <end position="350"/>
    </location>
</feature>
<dbReference type="PANTHER" id="PTHR43401">
    <property type="entry name" value="L-THREONINE 3-DEHYDROGENASE"/>
    <property type="match status" value="1"/>
</dbReference>
<reference evidence="6 7" key="1">
    <citation type="submission" date="2018-06" db="EMBL/GenBank/DDBJ databases">
        <title>Genomic Encyclopedia of Type Strains, Phase IV (KMG-IV): sequencing the most valuable type-strain genomes for metagenomic binning, comparative biology and taxonomic classification.</title>
        <authorList>
            <person name="Goeker M."/>
        </authorList>
    </citation>
    <scope>NUCLEOTIDE SEQUENCE [LARGE SCALE GENOMIC DNA]</scope>
    <source>
        <strain evidence="6 7">DSM 24875</strain>
    </source>
</reference>
<evidence type="ECO:0000256" key="1">
    <source>
        <dbReference type="ARBA" id="ARBA00022723"/>
    </source>
</evidence>
<dbReference type="Proteomes" id="UP000253529">
    <property type="component" value="Unassembled WGS sequence"/>
</dbReference>
<dbReference type="PROSITE" id="PS00059">
    <property type="entry name" value="ADH_ZINC"/>
    <property type="match status" value="1"/>
</dbReference>
<dbReference type="GO" id="GO:0008270">
    <property type="term" value="F:zinc ion binding"/>
    <property type="evidence" value="ECO:0007669"/>
    <property type="project" value="InterPro"/>
</dbReference>
<sequence>MSNTMEAAVLHAPGDLRIDRVPVPGELGPEDVLVKVVAAGICGSDIGRVMTTGTYHFPTIPGHEFAGVVVDVGRSVTSAALGGRVAVAPLMPCFACDSCARGHYSLCDCYNFLGSRSDGGFAQYVKAPARNLVHVPDSVGLDEAATVEFAATVLHGVQKIDVKAGDAVAVVGVGALGYFAVRFAKLSGASPVVAIDIDESKLALARIAGADACVNAGDKDAVEQVRAAAGGLGADVVMETAGANAGRAMAISVARKLGTILVFGSAHSAVVLEPELFERILRHELSVVGSWNSYSVPFPGREWRDIMRFIARGELTSKPLISHVLSLGEAPETFRRLQTGDLGPYNKILFAPNGVEDLCR</sequence>
<evidence type="ECO:0000256" key="2">
    <source>
        <dbReference type="ARBA" id="ARBA00022833"/>
    </source>
</evidence>
<dbReference type="PANTHER" id="PTHR43401:SF2">
    <property type="entry name" value="L-THREONINE 3-DEHYDROGENASE"/>
    <property type="match status" value="1"/>
</dbReference>
<dbReference type="Gene3D" id="3.40.50.720">
    <property type="entry name" value="NAD(P)-binding Rossmann-like Domain"/>
    <property type="match status" value="1"/>
</dbReference>
<evidence type="ECO:0000313" key="6">
    <source>
        <dbReference type="EMBL" id="RBP18117.1"/>
    </source>
</evidence>
<gene>
    <name evidence="6" type="ORF">DFR50_10159</name>
</gene>
<organism evidence="6 7">
    <name type="scientific">Roseiarcus fermentans</name>
    <dbReference type="NCBI Taxonomy" id="1473586"/>
    <lineage>
        <taxon>Bacteria</taxon>
        <taxon>Pseudomonadati</taxon>
        <taxon>Pseudomonadota</taxon>
        <taxon>Alphaproteobacteria</taxon>
        <taxon>Hyphomicrobiales</taxon>
        <taxon>Roseiarcaceae</taxon>
        <taxon>Roseiarcus</taxon>
    </lineage>
</organism>
<dbReference type="Pfam" id="PF08240">
    <property type="entry name" value="ADH_N"/>
    <property type="match status" value="1"/>
</dbReference>
<dbReference type="InterPro" id="IPR011032">
    <property type="entry name" value="GroES-like_sf"/>
</dbReference>
<dbReference type="InterPro" id="IPR013149">
    <property type="entry name" value="ADH-like_C"/>
</dbReference>
<dbReference type="SMART" id="SM00829">
    <property type="entry name" value="PKS_ER"/>
    <property type="match status" value="1"/>
</dbReference>
<dbReference type="GO" id="GO:0016616">
    <property type="term" value="F:oxidoreductase activity, acting on the CH-OH group of donors, NAD or NADP as acceptor"/>
    <property type="evidence" value="ECO:0007669"/>
    <property type="project" value="UniProtKB-ARBA"/>
</dbReference>
<accession>A0A366FU48</accession>
<keyword evidence="7" id="KW-1185">Reference proteome</keyword>
<dbReference type="Pfam" id="PF00107">
    <property type="entry name" value="ADH_zinc_N"/>
    <property type="match status" value="1"/>
</dbReference>
<dbReference type="AlphaFoldDB" id="A0A366FU48"/>
<comment type="caution">
    <text evidence="6">The sequence shown here is derived from an EMBL/GenBank/DDBJ whole genome shotgun (WGS) entry which is preliminary data.</text>
</comment>
<dbReference type="RefSeq" id="WP_245427216.1">
    <property type="nucleotide sequence ID" value="NZ_QNRK01000001.1"/>
</dbReference>
<dbReference type="SUPFAM" id="SSF50129">
    <property type="entry name" value="GroES-like"/>
    <property type="match status" value="1"/>
</dbReference>
<keyword evidence="1 4" id="KW-0479">Metal-binding</keyword>
<comment type="similarity">
    <text evidence="4">Belongs to the zinc-containing alcohol dehydrogenase family.</text>
</comment>
<dbReference type="SUPFAM" id="SSF51735">
    <property type="entry name" value="NAD(P)-binding Rossmann-fold domains"/>
    <property type="match status" value="1"/>
</dbReference>